<keyword evidence="5" id="KW-0574">Periplasm</keyword>
<evidence type="ECO:0000256" key="4">
    <source>
        <dbReference type="ARBA" id="ARBA00022729"/>
    </source>
</evidence>
<organism evidence="11 12">
    <name type="scientific">Salmonella enterica subsp. indica</name>
    <dbReference type="NCBI Taxonomy" id="59207"/>
    <lineage>
        <taxon>Bacteria</taxon>
        <taxon>Pseudomonadati</taxon>
        <taxon>Pseudomonadota</taxon>
        <taxon>Gammaproteobacteria</taxon>
        <taxon>Enterobacterales</taxon>
        <taxon>Enterobacteriaceae</taxon>
        <taxon>Salmonella</taxon>
    </lineage>
</organism>
<proteinExistence type="inferred from homology"/>
<dbReference type="InterPro" id="IPR016147">
    <property type="entry name" value="Pili_assmbl_chaperone_N"/>
</dbReference>
<accession>A0A379XU58</accession>
<comment type="subcellular location">
    <subcellularLocation>
        <location evidence="1">Periplasm</location>
    </subcellularLocation>
</comment>
<feature type="signal peptide" evidence="8">
    <location>
        <begin position="1"/>
        <end position="21"/>
    </location>
</feature>
<gene>
    <name evidence="11" type="primary">fimC_2</name>
    <name evidence="11" type="ORF">NCTC12420_03881</name>
</gene>
<protein>
    <submittedName>
        <fullName evidence="11">Fimbrial chaparone</fullName>
    </submittedName>
</protein>
<evidence type="ECO:0000313" key="11">
    <source>
        <dbReference type="EMBL" id="SUI04046.1"/>
    </source>
</evidence>
<evidence type="ECO:0000259" key="9">
    <source>
        <dbReference type="Pfam" id="PF00345"/>
    </source>
</evidence>
<dbReference type="Pfam" id="PF00345">
    <property type="entry name" value="PapD_N"/>
    <property type="match status" value="1"/>
</dbReference>
<evidence type="ECO:0000256" key="2">
    <source>
        <dbReference type="ARBA" id="ARBA00007399"/>
    </source>
</evidence>
<dbReference type="InterPro" id="IPR036316">
    <property type="entry name" value="Pili_assmbl_chap_C_dom_sf"/>
</dbReference>
<comment type="similarity">
    <text evidence="2">Belongs to the periplasmic pilus chaperone family.</text>
</comment>
<dbReference type="InterPro" id="IPR016148">
    <property type="entry name" value="Pili_assmbl_chaperone_C"/>
</dbReference>
<dbReference type="InterPro" id="IPR050643">
    <property type="entry name" value="Periplasmic_pilus_chap"/>
</dbReference>
<keyword evidence="3" id="KW-1029">Fimbrium biogenesis</keyword>
<sequence length="237" mass="25993">MKMTLRLCGFFLALLALTAQASIVVGGTRIIYPANKKEVQVTLKNGDAGVKYLVQSWVSNIDDSKAPFIITPPIYKIEGGRQVLLHVVFTGDKNQLPVDKESLFVANIKSVAAMPEELKDKNTLQFAMKTRLKLFWRPTKLSDTDALTAWEKVVFRRQGDQLIAKNPTPFYISLLDLTVGGKAVQPLSAKQVPEALAMTLAPFSEQQFRIPAGASGKAAWSAVNDFGAATATRQQNL</sequence>
<dbReference type="EMBL" id="UGYB01000001">
    <property type="protein sequence ID" value="SUI04046.1"/>
    <property type="molecule type" value="Genomic_DNA"/>
</dbReference>
<name>A0A379XU58_SALER</name>
<dbReference type="SUPFAM" id="SSF49584">
    <property type="entry name" value="Periplasmic chaperone C-domain"/>
    <property type="match status" value="1"/>
</dbReference>
<dbReference type="RefSeq" id="WP_079776251.1">
    <property type="nucleotide sequence ID" value="NZ_DADWZK010000005.1"/>
</dbReference>
<dbReference type="PANTHER" id="PTHR30251:SF0">
    <property type="entry name" value="FIMBRIAL CHAPERONE PROTEIN ELFD-RELATED"/>
    <property type="match status" value="1"/>
</dbReference>
<evidence type="ECO:0000256" key="7">
    <source>
        <dbReference type="ARBA" id="ARBA00023319"/>
    </source>
</evidence>
<feature type="domain" description="Pili assembly chaperone C-terminal" evidence="10">
    <location>
        <begin position="165"/>
        <end position="230"/>
    </location>
</feature>
<reference evidence="11 12" key="1">
    <citation type="submission" date="2018-06" db="EMBL/GenBank/DDBJ databases">
        <authorList>
            <consortium name="Pathogen Informatics"/>
            <person name="Doyle S."/>
        </authorList>
    </citation>
    <scope>NUCLEOTIDE SEQUENCE [LARGE SCALE GENOMIC DNA]</scope>
    <source>
        <strain evidence="11 12">NCTC12420</strain>
    </source>
</reference>
<dbReference type="AlphaFoldDB" id="A0A379XU58"/>
<dbReference type="Gene3D" id="2.60.40.10">
    <property type="entry name" value="Immunoglobulins"/>
    <property type="match status" value="2"/>
</dbReference>
<evidence type="ECO:0000256" key="8">
    <source>
        <dbReference type="SAM" id="SignalP"/>
    </source>
</evidence>
<dbReference type="Pfam" id="PF02753">
    <property type="entry name" value="PapD_C"/>
    <property type="match status" value="1"/>
</dbReference>
<evidence type="ECO:0000256" key="5">
    <source>
        <dbReference type="ARBA" id="ARBA00022764"/>
    </source>
</evidence>
<keyword evidence="6" id="KW-0143">Chaperone</keyword>
<evidence type="ECO:0000256" key="1">
    <source>
        <dbReference type="ARBA" id="ARBA00004418"/>
    </source>
</evidence>
<dbReference type="Proteomes" id="UP000254220">
    <property type="component" value="Unassembled WGS sequence"/>
</dbReference>
<evidence type="ECO:0000256" key="6">
    <source>
        <dbReference type="ARBA" id="ARBA00023186"/>
    </source>
</evidence>
<dbReference type="InterPro" id="IPR008962">
    <property type="entry name" value="PapD-like_sf"/>
</dbReference>
<dbReference type="FunFam" id="2.60.40.10:FF:000458">
    <property type="entry name" value="Molecular chaperone FimC"/>
    <property type="match status" value="1"/>
</dbReference>
<dbReference type="InterPro" id="IPR001829">
    <property type="entry name" value="Pili_assmbl_chaperone_bac"/>
</dbReference>
<dbReference type="SUPFAM" id="SSF49354">
    <property type="entry name" value="PapD-like"/>
    <property type="match status" value="1"/>
</dbReference>
<evidence type="ECO:0000313" key="12">
    <source>
        <dbReference type="Proteomes" id="UP000254220"/>
    </source>
</evidence>
<keyword evidence="4 8" id="KW-0732">Signal</keyword>
<dbReference type="InterPro" id="IPR013783">
    <property type="entry name" value="Ig-like_fold"/>
</dbReference>
<dbReference type="GO" id="GO:0071555">
    <property type="term" value="P:cell wall organization"/>
    <property type="evidence" value="ECO:0007669"/>
    <property type="project" value="InterPro"/>
</dbReference>
<feature type="domain" description="Pili assembly chaperone N-terminal" evidence="9">
    <location>
        <begin position="22"/>
        <end position="141"/>
    </location>
</feature>
<evidence type="ECO:0000256" key="3">
    <source>
        <dbReference type="ARBA" id="ARBA00022558"/>
    </source>
</evidence>
<feature type="chain" id="PRO_5016681261" evidence="8">
    <location>
        <begin position="22"/>
        <end position="237"/>
    </location>
</feature>
<dbReference type="GO" id="GO:0030288">
    <property type="term" value="C:outer membrane-bounded periplasmic space"/>
    <property type="evidence" value="ECO:0007669"/>
    <property type="project" value="InterPro"/>
</dbReference>
<keyword evidence="7" id="KW-0393">Immunoglobulin domain</keyword>
<evidence type="ECO:0000259" key="10">
    <source>
        <dbReference type="Pfam" id="PF02753"/>
    </source>
</evidence>
<dbReference type="PRINTS" id="PR00969">
    <property type="entry name" value="CHAPERONPILI"/>
</dbReference>
<dbReference type="PANTHER" id="PTHR30251">
    <property type="entry name" value="PILUS ASSEMBLY CHAPERONE"/>
    <property type="match status" value="1"/>
</dbReference>